<comment type="caution">
    <text evidence="8">The sequence shown here is derived from an EMBL/GenBank/DDBJ whole genome shotgun (WGS) entry which is preliminary data.</text>
</comment>
<feature type="transmembrane region" description="Helical" evidence="7">
    <location>
        <begin position="205"/>
        <end position="226"/>
    </location>
</feature>
<comment type="subcellular location">
    <subcellularLocation>
        <location evidence="1">Membrane</location>
        <topology evidence="1">Multi-pass membrane protein</topology>
    </subcellularLocation>
</comment>
<dbReference type="STRING" id="29655.A0A0K9NTX6"/>
<dbReference type="GO" id="GO:0016020">
    <property type="term" value="C:membrane"/>
    <property type="evidence" value="ECO:0007669"/>
    <property type="project" value="UniProtKB-SubCell"/>
</dbReference>
<accession>A0A0K9NTX6</accession>
<dbReference type="Gene3D" id="1.20.1250.20">
    <property type="entry name" value="MFS general substrate transporter like domains"/>
    <property type="match status" value="1"/>
</dbReference>
<dbReference type="InterPro" id="IPR036259">
    <property type="entry name" value="MFS_trans_sf"/>
</dbReference>
<dbReference type="SUPFAM" id="SSF103473">
    <property type="entry name" value="MFS general substrate transporter"/>
    <property type="match status" value="1"/>
</dbReference>
<evidence type="ECO:0000313" key="8">
    <source>
        <dbReference type="EMBL" id="KMZ60219.1"/>
    </source>
</evidence>
<evidence type="ECO:0000256" key="1">
    <source>
        <dbReference type="ARBA" id="ARBA00004141"/>
    </source>
</evidence>
<proteinExistence type="predicted"/>
<name>A0A0K9NTX6_ZOSMR</name>
<gene>
    <name evidence="8" type="ORF">ZOSMA_5G00820</name>
</gene>
<keyword evidence="5 7" id="KW-1133">Transmembrane helix</keyword>
<evidence type="ECO:0000256" key="5">
    <source>
        <dbReference type="ARBA" id="ARBA00022989"/>
    </source>
</evidence>
<keyword evidence="2" id="KW-0813">Transport</keyword>
<dbReference type="PANTHER" id="PTHR24064">
    <property type="entry name" value="SOLUTE CARRIER FAMILY 22 MEMBER"/>
    <property type="match status" value="1"/>
</dbReference>
<keyword evidence="6 7" id="KW-0472">Membrane</keyword>
<dbReference type="GO" id="GO:0015293">
    <property type="term" value="F:symporter activity"/>
    <property type="evidence" value="ECO:0007669"/>
    <property type="project" value="UniProtKB-KW"/>
</dbReference>
<feature type="transmembrane region" description="Helical" evidence="7">
    <location>
        <begin position="332"/>
        <end position="350"/>
    </location>
</feature>
<evidence type="ECO:0000256" key="4">
    <source>
        <dbReference type="ARBA" id="ARBA00022847"/>
    </source>
</evidence>
<evidence type="ECO:0000256" key="7">
    <source>
        <dbReference type="SAM" id="Phobius"/>
    </source>
</evidence>
<sequence>MKSEEDGRKDNGGDAIELHVDDIIEDQTGSIRLIISVVQVLLLLIARVFDSQIMLVTVFSDAQPSWKCTGCPSGHDASSSTGMCGLKDGDWEWVGGDKSSIISEWGLVCDRKFRAGLPASMFFIGCAIGSAVLGRLLENSFSGKKKAVFITCLMTSITAFLTSLSPNIWVYAAFRFLCGFSRAGVAICSHVLYTETVGRKWSHQVGQCCNFFYYIMGFVSLVFLAYPTRNNWRKLYRILSLPPLFYSLLVLPFLFESPRSREKEDLQIFKNLVKLPSNVIIRPSSENIWTTRRMVLIIMITAFGVGLVYYGIQLNGENLNFNFYLTVFRKAIMLFSSMAFVSVIACVASARRFKEANGEKDRWSQMASEAVGFMAVSMAHNVLYIYCVELFPTNVRNFAVSMLLLLTLAYLEDHQPIKN</sequence>
<dbReference type="Pfam" id="PF07690">
    <property type="entry name" value="MFS_1"/>
    <property type="match status" value="1"/>
</dbReference>
<dbReference type="OrthoDB" id="3936150at2759"/>
<keyword evidence="3 7" id="KW-0812">Transmembrane</keyword>
<evidence type="ECO:0000256" key="6">
    <source>
        <dbReference type="ARBA" id="ARBA00023136"/>
    </source>
</evidence>
<dbReference type="InterPro" id="IPR011701">
    <property type="entry name" value="MFS"/>
</dbReference>
<dbReference type="GO" id="GO:0006817">
    <property type="term" value="P:phosphate ion transport"/>
    <property type="evidence" value="ECO:0007669"/>
    <property type="project" value="UniProtKB-KW"/>
</dbReference>
<organism evidence="8 9">
    <name type="scientific">Zostera marina</name>
    <name type="common">Eelgrass</name>
    <dbReference type="NCBI Taxonomy" id="29655"/>
    <lineage>
        <taxon>Eukaryota</taxon>
        <taxon>Viridiplantae</taxon>
        <taxon>Streptophyta</taxon>
        <taxon>Embryophyta</taxon>
        <taxon>Tracheophyta</taxon>
        <taxon>Spermatophyta</taxon>
        <taxon>Magnoliopsida</taxon>
        <taxon>Liliopsida</taxon>
        <taxon>Zosteraceae</taxon>
        <taxon>Zostera</taxon>
    </lineage>
</organism>
<reference evidence="9" key="1">
    <citation type="journal article" date="2016" name="Nature">
        <title>The genome of the seagrass Zostera marina reveals angiosperm adaptation to the sea.</title>
        <authorList>
            <person name="Olsen J.L."/>
            <person name="Rouze P."/>
            <person name="Verhelst B."/>
            <person name="Lin Y.-C."/>
            <person name="Bayer T."/>
            <person name="Collen J."/>
            <person name="Dattolo E."/>
            <person name="De Paoli E."/>
            <person name="Dittami S."/>
            <person name="Maumus F."/>
            <person name="Michel G."/>
            <person name="Kersting A."/>
            <person name="Lauritano C."/>
            <person name="Lohaus R."/>
            <person name="Toepel M."/>
            <person name="Tonon T."/>
            <person name="Vanneste K."/>
            <person name="Amirebrahimi M."/>
            <person name="Brakel J."/>
            <person name="Bostroem C."/>
            <person name="Chovatia M."/>
            <person name="Grimwood J."/>
            <person name="Jenkins J.W."/>
            <person name="Jueterbock A."/>
            <person name="Mraz A."/>
            <person name="Stam W.T."/>
            <person name="Tice H."/>
            <person name="Bornberg-Bauer E."/>
            <person name="Green P.J."/>
            <person name="Pearson G.A."/>
            <person name="Procaccini G."/>
            <person name="Duarte C.M."/>
            <person name="Schmutz J."/>
            <person name="Reusch T.B.H."/>
            <person name="Van de Peer Y."/>
        </authorList>
    </citation>
    <scope>NUCLEOTIDE SEQUENCE [LARGE SCALE GENOMIC DNA]</scope>
    <source>
        <strain evidence="9">cv. Finnish</strain>
    </source>
</reference>
<evidence type="ECO:0000313" key="9">
    <source>
        <dbReference type="Proteomes" id="UP000036987"/>
    </source>
</evidence>
<evidence type="ECO:0000256" key="3">
    <source>
        <dbReference type="ARBA" id="ARBA00022692"/>
    </source>
</evidence>
<keyword evidence="9" id="KW-1185">Reference proteome</keyword>
<dbReference type="EMBL" id="LFYR01001623">
    <property type="protein sequence ID" value="KMZ60219.1"/>
    <property type="molecule type" value="Genomic_DNA"/>
</dbReference>
<feature type="transmembrane region" description="Helical" evidence="7">
    <location>
        <begin position="238"/>
        <end position="255"/>
    </location>
</feature>
<protein>
    <submittedName>
        <fullName evidence="8">Solute carrier family 22 member</fullName>
    </submittedName>
</protein>
<feature type="transmembrane region" description="Helical" evidence="7">
    <location>
        <begin position="370"/>
        <end position="388"/>
    </location>
</feature>
<dbReference type="OMA" id="FCWFTHT"/>
<feature type="transmembrane region" description="Helical" evidence="7">
    <location>
        <begin position="294"/>
        <end position="312"/>
    </location>
</feature>
<keyword evidence="4" id="KW-0769">Symport</keyword>
<keyword evidence="2" id="KW-0592">Phosphate transport</keyword>
<dbReference type="Proteomes" id="UP000036987">
    <property type="component" value="Unassembled WGS sequence"/>
</dbReference>
<evidence type="ECO:0000256" key="2">
    <source>
        <dbReference type="ARBA" id="ARBA00022592"/>
    </source>
</evidence>
<feature type="transmembrane region" description="Helical" evidence="7">
    <location>
        <begin position="115"/>
        <end position="136"/>
    </location>
</feature>
<dbReference type="AlphaFoldDB" id="A0A0K9NTX6"/>
<feature type="transmembrane region" description="Helical" evidence="7">
    <location>
        <begin position="148"/>
        <end position="166"/>
    </location>
</feature>